<dbReference type="PROSITE" id="PS50181">
    <property type="entry name" value="FBOX"/>
    <property type="match status" value="1"/>
</dbReference>
<dbReference type="SUPFAM" id="SSF52047">
    <property type="entry name" value="RNI-like"/>
    <property type="match status" value="1"/>
</dbReference>
<evidence type="ECO:0000313" key="3">
    <source>
        <dbReference type="EMBL" id="CAH0558192.1"/>
    </source>
</evidence>
<dbReference type="Gene3D" id="3.80.10.10">
    <property type="entry name" value="Ribonuclease Inhibitor"/>
    <property type="match status" value="2"/>
</dbReference>
<dbReference type="Gene3D" id="1.20.1280.50">
    <property type="match status" value="1"/>
</dbReference>
<evidence type="ECO:0000259" key="2">
    <source>
        <dbReference type="PROSITE" id="PS50181"/>
    </source>
</evidence>
<dbReference type="SMART" id="SM00367">
    <property type="entry name" value="LRR_CC"/>
    <property type="match status" value="8"/>
</dbReference>
<dbReference type="AlphaFoldDB" id="A0A9P0FK18"/>
<dbReference type="InterPro" id="IPR001611">
    <property type="entry name" value="Leu-rich_rpt"/>
</dbReference>
<keyword evidence="4" id="KW-1185">Reference proteome</keyword>
<feature type="domain" description="F-box" evidence="2">
    <location>
        <begin position="113"/>
        <end position="159"/>
    </location>
</feature>
<accession>A0A9P0FK18</accession>
<evidence type="ECO:0000256" key="1">
    <source>
        <dbReference type="ARBA" id="ARBA00022786"/>
    </source>
</evidence>
<dbReference type="InterPro" id="IPR036047">
    <property type="entry name" value="F-box-like_dom_sf"/>
</dbReference>
<dbReference type="InterPro" id="IPR057207">
    <property type="entry name" value="FBXL15_LRR"/>
</dbReference>
<dbReference type="EMBL" id="OV121136">
    <property type="protein sequence ID" value="CAH0558192.1"/>
    <property type="molecule type" value="Genomic_DNA"/>
</dbReference>
<protein>
    <recommendedName>
        <fullName evidence="2">F-box domain-containing protein</fullName>
    </recommendedName>
</protein>
<dbReference type="Proteomes" id="UP001154078">
    <property type="component" value="Chromosome 5"/>
</dbReference>
<dbReference type="PANTHER" id="PTHR13318">
    <property type="entry name" value="PARTNER OF PAIRED, ISOFORM B-RELATED"/>
    <property type="match status" value="1"/>
</dbReference>
<name>A0A9P0FK18_BRAAE</name>
<dbReference type="Pfam" id="PF12937">
    <property type="entry name" value="F-box-like"/>
    <property type="match status" value="1"/>
</dbReference>
<keyword evidence="1" id="KW-0833">Ubl conjugation pathway</keyword>
<dbReference type="GO" id="GO:0031146">
    <property type="term" value="P:SCF-dependent proteasomal ubiquitin-dependent protein catabolic process"/>
    <property type="evidence" value="ECO:0007669"/>
    <property type="project" value="TreeGrafter"/>
</dbReference>
<dbReference type="OrthoDB" id="10257471at2759"/>
<dbReference type="SUPFAM" id="SSF81383">
    <property type="entry name" value="F-box domain"/>
    <property type="match status" value="1"/>
</dbReference>
<dbReference type="Pfam" id="PF13516">
    <property type="entry name" value="LRR_6"/>
    <property type="match status" value="1"/>
</dbReference>
<proteinExistence type="predicted"/>
<dbReference type="InterPro" id="IPR032675">
    <property type="entry name" value="LRR_dom_sf"/>
</dbReference>
<organism evidence="3 4">
    <name type="scientific">Brassicogethes aeneus</name>
    <name type="common">Rape pollen beetle</name>
    <name type="synonym">Meligethes aeneus</name>
    <dbReference type="NCBI Taxonomy" id="1431903"/>
    <lineage>
        <taxon>Eukaryota</taxon>
        <taxon>Metazoa</taxon>
        <taxon>Ecdysozoa</taxon>
        <taxon>Arthropoda</taxon>
        <taxon>Hexapoda</taxon>
        <taxon>Insecta</taxon>
        <taxon>Pterygota</taxon>
        <taxon>Neoptera</taxon>
        <taxon>Endopterygota</taxon>
        <taxon>Coleoptera</taxon>
        <taxon>Polyphaga</taxon>
        <taxon>Cucujiformia</taxon>
        <taxon>Nitidulidae</taxon>
        <taxon>Meligethinae</taxon>
        <taxon>Brassicogethes</taxon>
    </lineage>
</organism>
<dbReference type="InterPro" id="IPR001810">
    <property type="entry name" value="F-box_dom"/>
</dbReference>
<sequence length="490" mass="56121">MKKFMQKSNTALNATPKFRKLRKQSYEFNSPTSLFLFSPENKYKKFVCGLNKRSGRVQGVQKEQQRRCKSLEMMLYDVVLVGYKEEQEENPRFEVNDDVFEEYTPPAPNSITECYIDKIPDEVIINIFQNLTVADLGRCAKVSKQFRRVVWTKIFFKYNLIFDEENLDVDLAVKQISEHFKCTHYNPWQEITKFSVKDGARVSNMTLEVLAGKCPSLNCLIIRDCPFISNQGLFKIIAGSKNLVHLDVSGCKLITAAWDKYFTRHPLLKVLDLNHCTDLEDSGVKCIAMRFKNLNRLSLRGCNKITDASVDYISNFCRKLQQLSLSDCLKITDEAMWTLTRLKSTLVYLSIENLVQITDYGIRCIGKDLKLLHFNMGGCVGVSDYGVICLANGCRTLKTLSLSNTNLDDPGLCIIGDSLVSLRCLSVDNCWKITDKGVNYMVFHRRNLVKFSIKGCKLSASCFKFIKKYCANCYVEHNSVEFDIISDLMF</sequence>
<gene>
    <name evidence="3" type="ORF">MELIAE_LOCUS8717</name>
</gene>
<dbReference type="Pfam" id="PF25372">
    <property type="entry name" value="DUF7885"/>
    <property type="match status" value="1"/>
</dbReference>
<dbReference type="SMART" id="SM00256">
    <property type="entry name" value="FBOX"/>
    <property type="match status" value="1"/>
</dbReference>
<dbReference type="InterPro" id="IPR006553">
    <property type="entry name" value="Leu-rich_rpt_Cys-con_subtyp"/>
</dbReference>
<evidence type="ECO:0000313" key="4">
    <source>
        <dbReference type="Proteomes" id="UP001154078"/>
    </source>
</evidence>
<reference evidence="3" key="1">
    <citation type="submission" date="2021-12" db="EMBL/GenBank/DDBJ databases">
        <authorList>
            <person name="King R."/>
        </authorList>
    </citation>
    <scope>NUCLEOTIDE SEQUENCE</scope>
</reference>
<dbReference type="GO" id="GO:0019005">
    <property type="term" value="C:SCF ubiquitin ligase complex"/>
    <property type="evidence" value="ECO:0007669"/>
    <property type="project" value="TreeGrafter"/>
</dbReference>